<evidence type="ECO:0000256" key="2">
    <source>
        <dbReference type="SAM" id="MobiDB-lite"/>
    </source>
</evidence>
<feature type="coiled-coil region" evidence="1">
    <location>
        <begin position="1146"/>
        <end position="1173"/>
    </location>
</feature>
<feature type="region of interest" description="Disordered" evidence="2">
    <location>
        <begin position="859"/>
        <end position="921"/>
    </location>
</feature>
<dbReference type="Proteomes" id="UP000674318">
    <property type="component" value="Chromosome 13"/>
</dbReference>
<dbReference type="GeneID" id="94292372"/>
<feature type="region of interest" description="Disordered" evidence="2">
    <location>
        <begin position="770"/>
        <end position="847"/>
    </location>
</feature>
<protein>
    <submittedName>
        <fullName evidence="3">Uncharacterized protein</fullName>
    </submittedName>
</protein>
<evidence type="ECO:0000313" key="3">
    <source>
        <dbReference type="EMBL" id="KAG5509640.1"/>
    </source>
</evidence>
<proteinExistence type="predicted"/>
<feature type="region of interest" description="Disordered" evidence="2">
    <location>
        <begin position="986"/>
        <end position="1052"/>
    </location>
</feature>
<keyword evidence="1" id="KW-0175">Coiled coil</keyword>
<organism evidence="3 4">
    <name type="scientific">Porcisia hertigi</name>
    <dbReference type="NCBI Taxonomy" id="2761500"/>
    <lineage>
        <taxon>Eukaryota</taxon>
        <taxon>Discoba</taxon>
        <taxon>Euglenozoa</taxon>
        <taxon>Kinetoplastea</taxon>
        <taxon>Metakinetoplastina</taxon>
        <taxon>Trypanosomatida</taxon>
        <taxon>Trypanosomatidae</taxon>
        <taxon>Leishmaniinae</taxon>
        <taxon>Porcisia</taxon>
    </lineage>
</organism>
<gene>
    <name evidence="3" type="ORF">JKF63_06345</name>
</gene>
<dbReference type="EMBL" id="JAFJZO010000013">
    <property type="protein sequence ID" value="KAG5509640.1"/>
    <property type="molecule type" value="Genomic_DNA"/>
</dbReference>
<dbReference type="InterPro" id="IPR011047">
    <property type="entry name" value="Quinoprotein_ADH-like_sf"/>
</dbReference>
<reference evidence="3 4" key="1">
    <citation type="submission" date="2021-02" db="EMBL/GenBank/DDBJ databases">
        <title>Porcisia hertigi Genome sequencing and assembly.</title>
        <authorList>
            <person name="Almutairi H."/>
            <person name="Gatherer D."/>
        </authorList>
    </citation>
    <scope>NUCLEOTIDE SEQUENCE [LARGE SCALE GENOMIC DNA]</scope>
    <source>
        <strain evidence="3 4">C119</strain>
    </source>
</reference>
<sequence length="1179" mass="124522">MEPSSSPPSTAIVPTWRVGHAVTSSSRCSTAYRSHYVVYAATDNCIAFVDVSTEQQKSLHAEARWRHSMRLCALASPNECVSFVAGHPEKDLVCVGTDCHGLYLTSPTNPLLTEATKLPRSVTGDCTYGATFLFTEEANYLAFSSLLHSRPSEQTPHRLFLWSIDAKALVWRGAMGPLQSMCSLAYDLSIAACSAGRIGLFSVQHIANSAAGSTETPADRLTPSHRERNRLIVLSRHCSTVEELHEAEYTCCVASPVEGERVYFALTRSGLLVAFDSSAGSVVRWMDCRVPSATALCCVGKECLMVAGTIARLFQAETWEFQGKAKCQDTLVTSASAGGGVGGSDEVGATKEAREEIGAAESGTPVFTSGVSAGNGLLAIFEQGGALSLYSTEPKAGTQRINLHRISVFKPPPLAPAESTEIWYMSSSLWCWWTPQALMFLSPPGCTLIASFGRPSTCATLHPATGVVVLFDTARNALVAYGRTSGEPAEVGSATMVAGEGVLSLTSSPTGDVLYALTTSATAAGANMSSALRLSRYRCCWAETPKEGSSGCGRALLLEKIKTSSSALVPAGTHALVVYSKSDVTASQPESAADETDQVVAVQRACITALSSGAAVSGQAPVLPTYTHQDAIRQVIPCRGGLVVAGVVTSAYVQLKDKSQWLMKSLTEPSAAEGTQEKGDANVQVVATVARHRPDIVAVCRGSRLSAWQLNSGSPLLIATRVLATSVRAMCSAEGKKGAELLVWTLGCGGLDLYTLGPLQCTAPLRCDGERLLPPPKEVTRRRTVPSPSTPLAFASSPAQGPSATPRRIARTPRGLAVTGRDASKAAGARGQRRTASTGAPSSRELSDRFDKLTGFYARQKHDSQTGDHARTPRSVGLSRRSQPPIIRAAETSMSSSQVDSAPAPSHTPRDRYTETPSNPPATASLCASAVDVSDLTVDSQVFRAAVAAAHAGVDDGPCIGSGDAFSKNDGASAAFDRALASEPAMCADSPPQRRDPQFTPLPPLPNAEDVVLHTTTPSGRAKPPFGSVSLQSEERPLGDVRPCSTPNGSSCSMTTEQFAVQARHLRESLLHLKEFLEQSELSESASEASFAAATEEDLDELSTLLTTVAAQLQLRQVRRSGESVRAYNAKGSSVAGEPKATPDAYAVVATELARIQAQNARLEEQNRIILAQLRGGPH</sequence>
<accession>A0A836IPR9</accession>
<dbReference type="KEGG" id="phet:94292372"/>
<name>A0A836IPR9_9TRYP</name>
<comment type="caution">
    <text evidence="3">The sequence shown here is derived from an EMBL/GenBank/DDBJ whole genome shotgun (WGS) entry which is preliminary data.</text>
</comment>
<evidence type="ECO:0000313" key="4">
    <source>
        <dbReference type="Proteomes" id="UP000674318"/>
    </source>
</evidence>
<dbReference type="SUPFAM" id="SSF50998">
    <property type="entry name" value="Quinoprotein alcohol dehydrogenase-like"/>
    <property type="match status" value="1"/>
</dbReference>
<keyword evidence="4" id="KW-1185">Reference proteome</keyword>
<dbReference type="AlphaFoldDB" id="A0A836IPR9"/>
<dbReference type="OrthoDB" id="251005at2759"/>
<feature type="compositionally biased region" description="Basic and acidic residues" evidence="2">
    <location>
        <begin position="860"/>
        <end position="871"/>
    </location>
</feature>
<dbReference type="RefSeq" id="XP_067758792.1">
    <property type="nucleotide sequence ID" value="XM_067902295.1"/>
</dbReference>
<evidence type="ECO:0000256" key="1">
    <source>
        <dbReference type="SAM" id="Coils"/>
    </source>
</evidence>